<comment type="caution">
    <text evidence="1">The sequence shown here is derived from an EMBL/GenBank/DDBJ whole genome shotgun (WGS) entry which is preliminary data.</text>
</comment>
<dbReference type="Proteomes" id="UP001165186">
    <property type="component" value="Unassembled WGS sequence"/>
</dbReference>
<dbReference type="EMBL" id="BSXG01000144">
    <property type="protein sequence ID" value="GME48674.1"/>
    <property type="molecule type" value="Genomic_DNA"/>
</dbReference>
<keyword evidence="2" id="KW-1185">Reference proteome</keyword>
<protein>
    <submittedName>
        <fullName evidence="1">Uncharacterized protein</fullName>
    </submittedName>
</protein>
<evidence type="ECO:0000313" key="2">
    <source>
        <dbReference type="Proteomes" id="UP001165186"/>
    </source>
</evidence>
<gene>
    <name evidence="1" type="primary">g8734</name>
    <name evidence="1" type="ORF">NpPPO83_00008734</name>
</gene>
<name>A0ACB5SMI4_9PEZI</name>
<evidence type="ECO:0000313" key="1">
    <source>
        <dbReference type="EMBL" id="GME48674.1"/>
    </source>
</evidence>
<accession>A0ACB5SMI4</accession>
<proteinExistence type="predicted"/>
<sequence length="394" mass="42684">MRQAISAVTEAISLHGKKLFALYDRTNFSSSSTSAPPSLRLKSVEKDNEATTYGEQIIIPISERHLISASARSIDCNTPAGDFAPEVTHYFLPGPGGPSLPTAGIKRTLEGGAVRVLRGLQWFKGAEPADTDAEGTRAYHHIWCALPPLRTAPHSGRAAPVHLILAAWTIALGFQPPTRALAPAAADDDALADLVALACQGLLDSATLVAALRCARWLPPKAPVDEARRFDQTARFVDGKALAAHCAWVAEMGSASGPGPAFASTVVRDLNAEDARTGRWERLAGELRAERAEVEAEREARRRLASGQVARRPGTSHWATELVGPFEVDEGSAVYGVVGARWWAREVHEMSRVDLARLFKNPPADVYLHDMKRLMVDAAELHFELKDMEVEEGL</sequence>
<organism evidence="1 2">
    <name type="scientific">Neofusicoccum parvum</name>
    <dbReference type="NCBI Taxonomy" id="310453"/>
    <lineage>
        <taxon>Eukaryota</taxon>
        <taxon>Fungi</taxon>
        <taxon>Dikarya</taxon>
        <taxon>Ascomycota</taxon>
        <taxon>Pezizomycotina</taxon>
        <taxon>Dothideomycetes</taxon>
        <taxon>Dothideomycetes incertae sedis</taxon>
        <taxon>Botryosphaeriales</taxon>
        <taxon>Botryosphaeriaceae</taxon>
        <taxon>Neofusicoccum</taxon>
    </lineage>
</organism>
<reference evidence="1" key="1">
    <citation type="submission" date="2024-09" db="EMBL/GenBank/DDBJ databases">
        <title>Draft Genome Sequences of Neofusicoccum parvum.</title>
        <authorList>
            <person name="Ashida A."/>
            <person name="Camagna M."/>
            <person name="Tanaka A."/>
            <person name="Takemoto D."/>
        </authorList>
    </citation>
    <scope>NUCLEOTIDE SEQUENCE</scope>
    <source>
        <strain evidence="1">PPO83</strain>
    </source>
</reference>